<proteinExistence type="inferred from homology"/>
<keyword evidence="2" id="KW-0813">Transport</keyword>
<dbReference type="RefSeq" id="WP_119162215.1">
    <property type="nucleotide sequence ID" value="NZ_LR134442.1"/>
</dbReference>
<comment type="similarity">
    <text evidence="1">Belongs to the bacterial solute-binding protein 9 family.</text>
</comment>
<name>A0A383S834_9ACTN</name>
<feature type="signal peptide" evidence="5">
    <location>
        <begin position="1"/>
        <end position="22"/>
    </location>
</feature>
<feature type="chain" id="PRO_5038729162" evidence="5">
    <location>
        <begin position="23"/>
        <end position="331"/>
    </location>
</feature>
<keyword evidence="3 5" id="KW-0732">Signal</keyword>
<dbReference type="SUPFAM" id="SSF53807">
    <property type="entry name" value="Helical backbone' metal receptor"/>
    <property type="match status" value="1"/>
</dbReference>
<accession>A0A383S834</accession>
<gene>
    <name evidence="6" type="ORF">PROPAUS_1837</name>
</gene>
<dbReference type="PANTHER" id="PTHR42953">
    <property type="entry name" value="HIGH-AFFINITY ZINC UPTAKE SYSTEM PROTEIN ZNUA-RELATED"/>
    <property type="match status" value="1"/>
</dbReference>
<feature type="region of interest" description="Disordered" evidence="4">
    <location>
        <begin position="126"/>
        <end position="165"/>
    </location>
</feature>
<evidence type="ECO:0000313" key="6">
    <source>
        <dbReference type="EMBL" id="SYZ33881.1"/>
    </source>
</evidence>
<dbReference type="GO" id="GO:0030001">
    <property type="term" value="P:metal ion transport"/>
    <property type="evidence" value="ECO:0007669"/>
    <property type="project" value="InterPro"/>
</dbReference>
<feature type="compositionally biased region" description="Basic and acidic residues" evidence="4">
    <location>
        <begin position="141"/>
        <end position="165"/>
    </location>
</feature>
<dbReference type="AlphaFoldDB" id="A0A383S834"/>
<evidence type="ECO:0000256" key="5">
    <source>
        <dbReference type="SAM" id="SignalP"/>
    </source>
</evidence>
<dbReference type="EMBL" id="UNQJ01000014">
    <property type="protein sequence ID" value="SYZ33881.1"/>
    <property type="molecule type" value="Genomic_DNA"/>
</dbReference>
<dbReference type="Gene3D" id="3.40.50.1980">
    <property type="entry name" value="Nitrogenase molybdenum iron protein domain"/>
    <property type="match status" value="2"/>
</dbReference>
<evidence type="ECO:0000256" key="2">
    <source>
        <dbReference type="ARBA" id="ARBA00022448"/>
    </source>
</evidence>
<reference evidence="7" key="1">
    <citation type="submission" date="2018-08" db="EMBL/GenBank/DDBJ databases">
        <authorList>
            <person name="Hornung B."/>
        </authorList>
    </citation>
    <scope>NUCLEOTIDE SEQUENCE [LARGE SCALE GENOMIC DNA]</scope>
</reference>
<dbReference type="InterPro" id="IPR006127">
    <property type="entry name" value="ZnuA-like"/>
</dbReference>
<protein>
    <submittedName>
        <fullName evidence="6">Periplasmic solute binding protein, ZnuA-like</fullName>
    </submittedName>
</protein>
<evidence type="ECO:0000256" key="3">
    <source>
        <dbReference type="ARBA" id="ARBA00022729"/>
    </source>
</evidence>
<dbReference type="InterPro" id="IPR050492">
    <property type="entry name" value="Bact_metal-bind_prot9"/>
</dbReference>
<dbReference type="PROSITE" id="PS51257">
    <property type="entry name" value="PROKAR_LIPOPROTEIN"/>
    <property type="match status" value="1"/>
</dbReference>
<keyword evidence="7" id="KW-1185">Reference proteome</keyword>
<dbReference type="PANTHER" id="PTHR42953:SF3">
    <property type="entry name" value="HIGH-AFFINITY ZINC UPTAKE SYSTEM PROTEIN ZNUA"/>
    <property type="match status" value="1"/>
</dbReference>
<evidence type="ECO:0000256" key="1">
    <source>
        <dbReference type="ARBA" id="ARBA00011028"/>
    </source>
</evidence>
<organism evidence="6 7">
    <name type="scientific">Propionibacterium australiense</name>
    <dbReference type="NCBI Taxonomy" id="119981"/>
    <lineage>
        <taxon>Bacteria</taxon>
        <taxon>Bacillati</taxon>
        <taxon>Actinomycetota</taxon>
        <taxon>Actinomycetes</taxon>
        <taxon>Propionibacteriales</taxon>
        <taxon>Propionibacteriaceae</taxon>
        <taxon>Propionibacterium</taxon>
    </lineage>
</organism>
<evidence type="ECO:0000256" key="4">
    <source>
        <dbReference type="SAM" id="MobiDB-lite"/>
    </source>
</evidence>
<dbReference type="GO" id="GO:0046872">
    <property type="term" value="F:metal ion binding"/>
    <property type="evidence" value="ECO:0007669"/>
    <property type="project" value="InterPro"/>
</dbReference>
<dbReference type="Proteomes" id="UP000263928">
    <property type="component" value="Unassembled WGS sequence"/>
</dbReference>
<evidence type="ECO:0000313" key="7">
    <source>
        <dbReference type="Proteomes" id="UP000263928"/>
    </source>
</evidence>
<dbReference type="Pfam" id="PF01297">
    <property type="entry name" value="ZnuA"/>
    <property type="match status" value="1"/>
</dbReference>
<sequence length="331" mass="35374">MKDRLVHAPLRATVIVMAGALALTSCSTSSPGGGTDTDTVSVVAAFYPFQFIAEQVGGDHVQVSNLTQPGSEPHDLELTAQQTASIGQADLVLYQTGFQSAVDEAVAQNTPKSALDAASIVALQDPVGSTESTDEEDSDEDHDHGDHADHDHSHHADHFAKDPHQWLDPQNMITITNAVRDRLSELDTEHAERYASNATTLVEKLQQLDSDYSVLGSCQQKNFVTTHAAFGYLASRYGLNQISIAGLSPDEEPSPARIAAVQQLARDNGVTTIFYEALVSDKVASSIAGDLGLTTDVLDPLEGITDESRGNDYIEVMQSNLTALKTANQCG</sequence>